<sequence length="119" mass="13915">MEEKNQNTINFGILTKLILHSLVVRWNVPTGGEAEWRINLEEREIVVERTDERNNVRVATINFGILTKLILHSLVVRWNVPTGGEAEWRINLEEREIVVERTDERNNVRVAYLVFSDGY</sequence>
<accession>A0ABQ7CST2</accession>
<dbReference type="Proteomes" id="UP000266723">
    <property type="component" value="Unassembled WGS sequence"/>
</dbReference>
<reference evidence="1 2" key="1">
    <citation type="journal article" date="2020" name="BMC Genomics">
        <title>Intraspecific diversification of the crop wild relative Brassica cretica Lam. using demographic model selection.</title>
        <authorList>
            <person name="Kioukis A."/>
            <person name="Michalopoulou V.A."/>
            <person name="Briers L."/>
            <person name="Pirintsos S."/>
            <person name="Studholme D.J."/>
            <person name="Pavlidis P."/>
            <person name="Sarris P.F."/>
        </authorList>
    </citation>
    <scope>NUCLEOTIDE SEQUENCE [LARGE SCALE GENOMIC DNA]</scope>
    <source>
        <strain evidence="2">cv. PFS-1207/04</strain>
    </source>
</reference>
<evidence type="ECO:0000313" key="1">
    <source>
        <dbReference type="EMBL" id="KAF3562080.1"/>
    </source>
</evidence>
<protein>
    <submittedName>
        <fullName evidence="1">Uncharacterized protein</fullName>
    </submittedName>
</protein>
<evidence type="ECO:0000313" key="2">
    <source>
        <dbReference type="Proteomes" id="UP000266723"/>
    </source>
</evidence>
<name>A0ABQ7CST2_BRACR</name>
<proteinExistence type="predicted"/>
<comment type="caution">
    <text evidence="1">The sequence shown here is derived from an EMBL/GenBank/DDBJ whole genome shotgun (WGS) entry which is preliminary data.</text>
</comment>
<keyword evidence="2" id="KW-1185">Reference proteome</keyword>
<organism evidence="1 2">
    <name type="scientific">Brassica cretica</name>
    <name type="common">Mustard</name>
    <dbReference type="NCBI Taxonomy" id="69181"/>
    <lineage>
        <taxon>Eukaryota</taxon>
        <taxon>Viridiplantae</taxon>
        <taxon>Streptophyta</taxon>
        <taxon>Embryophyta</taxon>
        <taxon>Tracheophyta</taxon>
        <taxon>Spermatophyta</taxon>
        <taxon>Magnoliopsida</taxon>
        <taxon>eudicotyledons</taxon>
        <taxon>Gunneridae</taxon>
        <taxon>Pentapetalae</taxon>
        <taxon>rosids</taxon>
        <taxon>malvids</taxon>
        <taxon>Brassicales</taxon>
        <taxon>Brassicaceae</taxon>
        <taxon>Brassiceae</taxon>
        <taxon>Brassica</taxon>
    </lineage>
</organism>
<gene>
    <name evidence="1" type="ORF">DY000_02018127</name>
</gene>
<dbReference type="EMBL" id="QGKV02000759">
    <property type="protein sequence ID" value="KAF3562080.1"/>
    <property type="molecule type" value="Genomic_DNA"/>
</dbReference>